<sequence>MNQQTQIFRQGLAELDERCCWLKSKTGLLWKAAATVLALYLIALTASWMLGDLGKISSIDIPAELAQLFKDVGNTTGHDQGIGLVASNEFEAIHSQLLGMLTTYIAPVGFALGLMVAGIKLNFGEPASALKVAVFSLMILGVPRLAATSLGIDDLSSSDTSSYATFTSAVEEGRAHDVEYQLKSIAQSGKSVDSLQVDYLLAQMIVRYHSHPEVREGSFEKTREWYRYNSGIARRFVDALVARQGQALFEIDAQNLSAIAHFVHSKPYPQAAIDYEASQSWKLAILTALKNLLIALLAVLLVLSTGVLLIKAMLTGRADRIRSLLGDVVEREKAV</sequence>
<protein>
    <submittedName>
        <fullName evidence="2">Uncharacterized protein</fullName>
    </submittedName>
</protein>
<feature type="transmembrane region" description="Helical" evidence="1">
    <location>
        <begin position="292"/>
        <end position="314"/>
    </location>
</feature>
<gene>
    <name evidence="2" type="ORF">I5Q09_22405</name>
</gene>
<proteinExistence type="predicted"/>
<reference evidence="2 3" key="1">
    <citation type="submission" date="2020-11" db="EMBL/GenBank/DDBJ databases">
        <title>Enhanced detection system for hospital associated transmission using whole genome sequencing surveillance.</title>
        <authorList>
            <person name="Harrison L.H."/>
            <person name="Van Tyne D."/>
            <person name="Marsh J.W."/>
            <person name="Griffith M.P."/>
            <person name="Snyder D.J."/>
            <person name="Cooper V.S."/>
            <person name="Mustapha M."/>
        </authorList>
    </citation>
    <scope>NUCLEOTIDE SEQUENCE [LARGE SCALE GENOMIC DNA]</scope>
    <source>
        <strain evidence="2 3">PSB00013</strain>
    </source>
</reference>
<dbReference type="RefSeq" id="WP_197873374.1">
    <property type="nucleotide sequence ID" value="NZ_JADTXM010000021.1"/>
</dbReference>
<evidence type="ECO:0000313" key="2">
    <source>
        <dbReference type="EMBL" id="MBH3441437.1"/>
    </source>
</evidence>
<feature type="transmembrane region" description="Helical" evidence="1">
    <location>
        <begin position="28"/>
        <end position="50"/>
    </location>
</feature>
<keyword evidence="1" id="KW-1133">Transmembrane helix</keyword>
<feature type="transmembrane region" description="Helical" evidence="1">
    <location>
        <begin position="97"/>
        <end position="117"/>
    </location>
</feature>
<name>A0ABS0MXK6_PSELU</name>
<accession>A0ABS0MXK6</accession>
<dbReference type="Proteomes" id="UP000638986">
    <property type="component" value="Unassembled WGS sequence"/>
</dbReference>
<evidence type="ECO:0000256" key="1">
    <source>
        <dbReference type="SAM" id="Phobius"/>
    </source>
</evidence>
<comment type="caution">
    <text evidence="2">The sequence shown here is derived from an EMBL/GenBank/DDBJ whole genome shotgun (WGS) entry which is preliminary data.</text>
</comment>
<organism evidence="2 3">
    <name type="scientific">Pseudomonas luteola</name>
    <dbReference type="NCBI Taxonomy" id="47886"/>
    <lineage>
        <taxon>Bacteria</taxon>
        <taxon>Pseudomonadati</taxon>
        <taxon>Pseudomonadota</taxon>
        <taxon>Gammaproteobacteria</taxon>
        <taxon>Pseudomonadales</taxon>
        <taxon>Pseudomonadaceae</taxon>
        <taxon>Pseudomonas</taxon>
    </lineage>
</organism>
<keyword evidence="1" id="KW-0472">Membrane</keyword>
<dbReference type="EMBL" id="JADTXM010000021">
    <property type="protein sequence ID" value="MBH3441437.1"/>
    <property type="molecule type" value="Genomic_DNA"/>
</dbReference>
<feature type="transmembrane region" description="Helical" evidence="1">
    <location>
        <begin position="129"/>
        <end position="152"/>
    </location>
</feature>
<evidence type="ECO:0000313" key="3">
    <source>
        <dbReference type="Proteomes" id="UP000638986"/>
    </source>
</evidence>
<keyword evidence="1" id="KW-0812">Transmembrane</keyword>